<organism evidence="3 4">
    <name type="scientific">Paractinoplanes hotanensis</name>
    <dbReference type="NCBI Taxonomy" id="2906497"/>
    <lineage>
        <taxon>Bacteria</taxon>
        <taxon>Bacillati</taxon>
        <taxon>Actinomycetota</taxon>
        <taxon>Actinomycetes</taxon>
        <taxon>Micromonosporales</taxon>
        <taxon>Micromonosporaceae</taxon>
        <taxon>Paractinoplanes</taxon>
    </lineage>
</organism>
<evidence type="ECO:0000256" key="1">
    <source>
        <dbReference type="SAM" id="MobiDB-lite"/>
    </source>
</evidence>
<evidence type="ECO:0000313" key="3">
    <source>
        <dbReference type="EMBL" id="MCM4079733.1"/>
    </source>
</evidence>
<gene>
    <name evidence="3" type="ORF">LXN57_19345</name>
</gene>
<accession>A0ABT0Y117</accession>
<evidence type="ECO:0000313" key="4">
    <source>
        <dbReference type="Proteomes" id="UP001523216"/>
    </source>
</evidence>
<feature type="non-terminal residue" evidence="3">
    <location>
        <position position="145"/>
    </location>
</feature>
<feature type="chain" id="PRO_5046311237" evidence="2">
    <location>
        <begin position="29"/>
        <end position="145"/>
    </location>
</feature>
<dbReference type="RefSeq" id="WP_251799571.1">
    <property type="nucleotide sequence ID" value="NZ_JAMQOL010000023.1"/>
</dbReference>
<reference evidence="3 4" key="1">
    <citation type="submission" date="2022-06" db="EMBL/GenBank/DDBJ databases">
        <title>Actinoplanes abujensis sp. nov., isolated from Nigerian arid soil.</title>
        <authorList>
            <person name="Ding P."/>
        </authorList>
    </citation>
    <scope>NUCLEOTIDE SEQUENCE [LARGE SCALE GENOMIC DNA]</scope>
    <source>
        <strain evidence="4">TRM88002</strain>
    </source>
</reference>
<keyword evidence="4" id="KW-1185">Reference proteome</keyword>
<feature type="signal peptide" evidence="2">
    <location>
        <begin position="1"/>
        <end position="28"/>
    </location>
</feature>
<evidence type="ECO:0000256" key="2">
    <source>
        <dbReference type="SAM" id="SignalP"/>
    </source>
</evidence>
<sequence length="145" mass="16818">MNRITRMLSVTGLGILAGLTVGAGPALAATSTDAGPAKTASAAQGSDRDRVIRYFDSRRECVIAGRIGERFGRWDDFDCDRVGRFTWALEVSWDRDRFGHGHRHHGGDRFPFRFGDRDRHDRDRHDRDRHDRDRHDRDRHDRDRH</sequence>
<feature type="region of interest" description="Disordered" evidence="1">
    <location>
        <begin position="118"/>
        <end position="145"/>
    </location>
</feature>
<dbReference type="Proteomes" id="UP001523216">
    <property type="component" value="Unassembled WGS sequence"/>
</dbReference>
<proteinExistence type="predicted"/>
<name>A0ABT0Y117_9ACTN</name>
<dbReference type="EMBL" id="JAMQOL010000023">
    <property type="protein sequence ID" value="MCM4079733.1"/>
    <property type="molecule type" value="Genomic_DNA"/>
</dbReference>
<protein>
    <submittedName>
        <fullName evidence="3">Uncharacterized protein</fullName>
    </submittedName>
</protein>
<keyword evidence="2" id="KW-0732">Signal</keyword>
<comment type="caution">
    <text evidence="3">The sequence shown here is derived from an EMBL/GenBank/DDBJ whole genome shotgun (WGS) entry which is preliminary data.</text>
</comment>